<organism evidence="1 2">
    <name type="scientific">Desulfatitalea alkaliphila</name>
    <dbReference type="NCBI Taxonomy" id="2929485"/>
    <lineage>
        <taxon>Bacteria</taxon>
        <taxon>Pseudomonadati</taxon>
        <taxon>Thermodesulfobacteriota</taxon>
        <taxon>Desulfobacteria</taxon>
        <taxon>Desulfobacterales</taxon>
        <taxon>Desulfosarcinaceae</taxon>
        <taxon>Desulfatitalea</taxon>
    </lineage>
</organism>
<keyword evidence="2" id="KW-1185">Reference proteome</keyword>
<evidence type="ECO:0000313" key="2">
    <source>
        <dbReference type="Proteomes" id="UP001165427"/>
    </source>
</evidence>
<accession>A0AA41RA09</accession>
<evidence type="ECO:0000313" key="1">
    <source>
        <dbReference type="EMBL" id="MCJ8501413.1"/>
    </source>
</evidence>
<protein>
    <submittedName>
        <fullName evidence="1">Uncharacterized protein</fullName>
    </submittedName>
</protein>
<name>A0AA41RA09_9BACT</name>
<dbReference type="AlphaFoldDB" id="A0AA41RA09"/>
<dbReference type="Proteomes" id="UP001165427">
    <property type="component" value="Unassembled WGS sequence"/>
</dbReference>
<reference evidence="1" key="1">
    <citation type="submission" date="2022-04" db="EMBL/GenBank/DDBJ databases">
        <title>Desulfatitalea alkaliphila sp. nov., a novel anaerobic sulfate-reducing bacterium isolated from terrestrial mud volcano, Taman Peninsula, Russia.</title>
        <authorList>
            <person name="Khomyakova M.A."/>
            <person name="Merkel A.Y."/>
            <person name="Slobodkin A.I."/>
        </authorList>
    </citation>
    <scope>NUCLEOTIDE SEQUENCE</scope>
    <source>
        <strain evidence="1">M08but</strain>
    </source>
</reference>
<dbReference type="EMBL" id="JALJRB010000013">
    <property type="protein sequence ID" value="MCJ8501413.1"/>
    <property type="molecule type" value="Genomic_DNA"/>
</dbReference>
<comment type="caution">
    <text evidence="1">The sequence shown here is derived from an EMBL/GenBank/DDBJ whole genome shotgun (WGS) entry which is preliminary data.</text>
</comment>
<gene>
    <name evidence="1" type="ORF">MRX98_12580</name>
</gene>
<sequence length="117" mass="13309">MKLRYMIDSILVDPKAAVPEYRPVGVWVQGPGPGLDIEMFYPNNSRGDIQDRREQAHWIINRLVESDALTIPDDFLEYHRQSRSPYDGVFSEQVETGEYPSVNACGLAVLQFLKIPA</sequence>
<proteinExistence type="predicted"/>
<dbReference type="RefSeq" id="WP_246908992.1">
    <property type="nucleotide sequence ID" value="NZ_JALJRB010000013.1"/>
</dbReference>